<evidence type="ECO:0000313" key="2">
    <source>
        <dbReference type="Proteomes" id="UP000233293"/>
    </source>
</evidence>
<sequence length="337" mass="37992">MISVVRQSALVAMFMALIHGVCILVASTQIPADVPNYAYRCNQNIMAAPQIVEYLLFYRRAFAKPGPKLILLGSSNVGFGLQAKEIEELLPGTTVFSLCMGSANITQLREIVDLVFEDLPRSEFKNTTIILGQAYNIFIDDKARWGGADTQLDQIKLNFFGLFHHDRTGKVVSVLPASVMHIAGILLLPNRWLARIANVGGEVWNAKAIVPMLYRDRDDRVDVMNKAWFTVFGNSPVLKDEQFVRLVDLVQSVTNKGSRFVVVDMPNPRWHKATSTHFADYQSRKVGLIRLIESIPNAHYINMQDLDDDSIFYDATHVLPEDTYLLSDKLVKELHKL</sequence>
<dbReference type="Proteomes" id="UP000233293">
    <property type="component" value="Unassembled WGS sequence"/>
</dbReference>
<protein>
    <submittedName>
        <fullName evidence="1">Uncharacterized protein</fullName>
    </submittedName>
</protein>
<dbReference type="EMBL" id="PIUM01000005">
    <property type="protein sequence ID" value="PKU25405.1"/>
    <property type="molecule type" value="Genomic_DNA"/>
</dbReference>
<proteinExistence type="predicted"/>
<keyword evidence="2" id="KW-1185">Reference proteome</keyword>
<comment type="caution">
    <text evidence="1">The sequence shown here is derived from an EMBL/GenBank/DDBJ whole genome shotgun (WGS) entry which is preliminary data.</text>
</comment>
<gene>
    <name evidence="1" type="ORF">CWS72_07410</name>
</gene>
<organism evidence="1 2">
    <name type="scientific">Telmatospirillum siberiense</name>
    <dbReference type="NCBI Taxonomy" id="382514"/>
    <lineage>
        <taxon>Bacteria</taxon>
        <taxon>Pseudomonadati</taxon>
        <taxon>Pseudomonadota</taxon>
        <taxon>Alphaproteobacteria</taxon>
        <taxon>Rhodospirillales</taxon>
        <taxon>Rhodospirillaceae</taxon>
        <taxon>Telmatospirillum</taxon>
    </lineage>
</organism>
<reference evidence="2" key="1">
    <citation type="submission" date="2017-12" db="EMBL/GenBank/DDBJ databases">
        <title>Draft genome sequence of Telmatospirillum siberiense 26-4b1T, an acidotolerant peatland alphaproteobacterium potentially involved in sulfur cycling.</title>
        <authorList>
            <person name="Hausmann B."/>
            <person name="Pjevac P."/>
            <person name="Schreck K."/>
            <person name="Herbold C.W."/>
            <person name="Daims H."/>
            <person name="Wagner M."/>
            <person name="Pester M."/>
            <person name="Loy A."/>
        </authorList>
    </citation>
    <scope>NUCLEOTIDE SEQUENCE [LARGE SCALE GENOMIC DNA]</scope>
    <source>
        <strain evidence="2">26-4b1</strain>
    </source>
</reference>
<accession>A0A2N3PYF7</accession>
<dbReference type="OrthoDB" id="7720135at2"/>
<name>A0A2N3PYF7_9PROT</name>
<evidence type="ECO:0000313" key="1">
    <source>
        <dbReference type="EMBL" id="PKU25405.1"/>
    </source>
</evidence>
<dbReference type="AlphaFoldDB" id="A0A2N3PYF7"/>
<dbReference type="RefSeq" id="WP_101249929.1">
    <property type="nucleotide sequence ID" value="NZ_PIUM01000005.1"/>
</dbReference>